<protein>
    <recommendedName>
        <fullName evidence="3">Outer membrane protein beta-barrel domain-containing protein</fullName>
    </recommendedName>
</protein>
<organism evidence="2">
    <name type="scientific">bioreactor metagenome</name>
    <dbReference type="NCBI Taxonomy" id="1076179"/>
    <lineage>
        <taxon>unclassified sequences</taxon>
        <taxon>metagenomes</taxon>
        <taxon>ecological metagenomes</taxon>
    </lineage>
</organism>
<proteinExistence type="predicted"/>
<dbReference type="EMBL" id="VSSQ01001619">
    <property type="protein sequence ID" value="MPM09848.1"/>
    <property type="molecule type" value="Genomic_DNA"/>
</dbReference>
<evidence type="ECO:0000313" key="2">
    <source>
        <dbReference type="EMBL" id="MPM09848.1"/>
    </source>
</evidence>
<name>A0A644X246_9ZZZZ</name>
<feature type="transmembrane region" description="Helical" evidence="1">
    <location>
        <begin position="151"/>
        <end position="175"/>
    </location>
</feature>
<keyword evidence="1" id="KW-0812">Transmembrane</keyword>
<keyword evidence="1" id="KW-0472">Membrane</keyword>
<gene>
    <name evidence="2" type="ORF">SDC9_56171</name>
</gene>
<accession>A0A644X246</accession>
<evidence type="ECO:0008006" key="3">
    <source>
        <dbReference type="Google" id="ProtNLM"/>
    </source>
</evidence>
<evidence type="ECO:0000256" key="1">
    <source>
        <dbReference type="SAM" id="Phobius"/>
    </source>
</evidence>
<sequence>MKRIALVLLILLFVAGSAFARPSSVAIGAQLGFAASGAVVDIGLGSLYLNAGIGYPLGLSYIGFAGGAEDVFLEVATLTADVSQAFALSENFDFKVGVGTTAFTELKSAIFGLAGPVLKGEYWVPNKNFGLTLTLNIPVMAYGYVEDDEIFTGGVVFNAFLPLAGLFTSTIGVLYSF</sequence>
<comment type="caution">
    <text evidence="2">The sequence shown here is derived from an EMBL/GenBank/DDBJ whole genome shotgun (WGS) entry which is preliminary data.</text>
</comment>
<dbReference type="AlphaFoldDB" id="A0A644X246"/>
<keyword evidence="1" id="KW-1133">Transmembrane helix</keyword>
<reference evidence="2" key="1">
    <citation type="submission" date="2019-08" db="EMBL/GenBank/DDBJ databases">
        <authorList>
            <person name="Kucharzyk K."/>
            <person name="Murdoch R.W."/>
            <person name="Higgins S."/>
            <person name="Loffler F."/>
        </authorList>
    </citation>
    <scope>NUCLEOTIDE SEQUENCE</scope>
</reference>